<dbReference type="EC" id="4.3.1.17" evidence="11"/>
<dbReference type="AlphaFoldDB" id="A0A4R8M2H0"/>
<evidence type="ECO:0000256" key="2">
    <source>
        <dbReference type="ARBA" id="ARBA00004742"/>
    </source>
</evidence>
<feature type="domain" description="Serine dehydratase-like alpha subunit" evidence="12">
    <location>
        <begin position="22"/>
        <end position="272"/>
    </location>
</feature>
<dbReference type="GO" id="GO:0046872">
    <property type="term" value="F:metal ion binding"/>
    <property type="evidence" value="ECO:0007669"/>
    <property type="project" value="UniProtKB-KW"/>
</dbReference>
<accession>A0A4R8M2H0</accession>
<dbReference type="InterPro" id="IPR051318">
    <property type="entry name" value="Fe-S_L-Ser"/>
</dbReference>
<comment type="cofactor">
    <cofactor evidence="1 11">
        <name>[4Fe-4S] cluster</name>
        <dbReference type="ChEBI" id="CHEBI:49883"/>
    </cofactor>
</comment>
<organism evidence="13 14">
    <name type="scientific">Aminivibrio pyruvatiphilus</name>
    <dbReference type="NCBI Taxonomy" id="1005740"/>
    <lineage>
        <taxon>Bacteria</taxon>
        <taxon>Thermotogati</taxon>
        <taxon>Synergistota</taxon>
        <taxon>Synergistia</taxon>
        <taxon>Synergistales</taxon>
        <taxon>Aminobacteriaceae</taxon>
        <taxon>Aminivibrio</taxon>
    </lineage>
</organism>
<name>A0A4R8M2H0_9BACT</name>
<evidence type="ECO:0000313" key="13">
    <source>
        <dbReference type="EMBL" id="TDY58050.1"/>
    </source>
</evidence>
<evidence type="ECO:0000256" key="6">
    <source>
        <dbReference type="ARBA" id="ARBA00022723"/>
    </source>
</evidence>
<sequence>MRSLGDMVEQCRLSDRSFAEQALAMESEETGVAESLLRTGMLSRLKDMEFSVREAVSKEWRGLIVQAEATLLEQYAGQECAFSGPYVLSAARIAMAVSTYNAAMGRIVAAPTAGSCGILPGMLFACREQFGTEDHILLSGLFAAAAVGEVTAARATLAGASGGCQAECGAAAAMGAAALVTVRGGSADAVSSAVALTFKSILGLVCDPVGGLVECPCVKRNAMLVSLGTLGADLALAGVKSLIPADEVIDAMGQIGRALPGTLRETGLGGLAATPTGKALAEGTGM</sequence>
<keyword evidence="9 11" id="KW-0456">Lyase</keyword>
<protein>
    <recommendedName>
        <fullName evidence="11">L-serine dehydratase</fullName>
        <ecNumber evidence="11">4.3.1.17</ecNumber>
    </recommendedName>
</protein>
<evidence type="ECO:0000313" key="14">
    <source>
        <dbReference type="Proteomes" id="UP000295066"/>
    </source>
</evidence>
<gene>
    <name evidence="13" type="ORF">C8D99_11568</name>
</gene>
<evidence type="ECO:0000256" key="8">
    <source>
        <dbReference type="ARBA" id="ARBA00023014"/>
    </source>
</evidence>
<dbReference type="GO" id="GO:0003941">
    <property type="term" value="F:L-serine ammonia-lyase activity"/>
    <property type="evidence" value="ECO:0007669"/>
    <property type="project" value="UniProtKB-UniRule"/>
</dbReference>
<evidence type="ECO:0000259" key="12">
    <source>
        <dbReference type="Pfam" id="PF03313"/>
    </source>
</evidence>
<dbReference type="PANTHER" id="PTHR30182:SF1">
    <property type="entry name" value="L-SERINE DEHYDRATASE 1"/>
    <property type="match status" value="1"/>
</dbReference>
<evidence type="ECO:0000256" key="4">
    <source>
        <dbReference type="ARBA" id="ARBA00022432"/>
    </source>
</evidence>
<comment type="pathway">
    <text evidence="2">Carbohydrate biosynthesis; gluconeogenesis.</text>
</comment>
<comment type="catalytic activity">
    <reaction evidence="10 11">
        <text>L-serine = pyruvate + NH4(+)</text>
        <dbReference type="Rhea" id="RHEA:19169"/>
        <dbReference type="ChEBI" id="CHEBI:15361"/>
        <dbReference type="ChEBI" id="CHEBI:28938"/>
        <dbReference type="ChEBI" id="CHEBI:33384"/>
        <dbReference type="EC" id="4.3.1.17"/>
    </reaction>
</comment>
<evidence type="ECO:0000256" key="7">
    <source>
        <dbReference type="ARBA" id="ARBA00023004"/>
    </source>
</evidence>
<comment type="caution">
    <text evidence="13">The sequence shown here is derived from an EMBL/GenBank/DDBJ whole genome shotgun (WGS) entry which is preliminary data.</text>
</comment>
<keyword evidence="4 11" id="KW-0312">Gluconeogenesis</keyword>
<evidence type="ECO:0000256" key="11">
    <source>
        <dbReference type="RuleBase" id="RU366059"/>
    </source>
</evidence>
<keyword evidence="7 11" id="KW-0408">Iron</keyword>
<reference evidence="13 14" key="1">
    <citation type="submission" date="2019-03" db="EMBL/GenBank/DDBJ databases">
        <title>Genomic Encyclopedia of Type Strains, Phase IV (KMG-IV): sequencing the most valuable type-strain genomes for metagenomic binning, comparative biology and taxonomic classification.</title>
        <authorList>
            <person name="Goeker M."/>
        </authorList>
    </citation>
    <scope>NUCLEOTIDE SEQUENCE [LARGE SCALE GENOMIC DNA]</scope>
    <source>
        <strain evidence="13 14">DSM 25964</strain>
    </source>
</reference>
<dbReference type="PANTHER" id="PTHR30182">
    <property type="entry name" value="L-SERINE DEHYDRATASE"/>
    <property type="match status" value="1"/>
</dbReference>
<evidence type="ECO:0000256" key="3">
    <source>
        <dbReference type="ARBA" id="ARBA00008636"/>
    </source>
</evidence>
<keyword evidence="14" id="KW-1185">Reference proteome</keyword>
<evidence type="ECO:0000256" key="1">
    <source>
        <dbReference type="ARBA" id="ARBA00001966"/>
    </source>
</evidence>
<dbReference type="InterPro" id="IPR005130">
    <property type="entry name" value="Ser_deHydtase-like_asu"/>
</dbReference>
<keyword evidence="5 11" id="KW-0004">4Fe-4S</keyword>
<dbReference type="EMBL" id="SORI01000015">
    <property type="protein sequence ID" value="TDY58050.1"/>
    <property type="molecule type" value="Genomic_DNA"/>
</dbReference>
<dbReference type="OrthoDB" id="9805537at2"/>
<comment type="similarity">
    <text evidence="3 11">Belongs to the iron-sulfur dependent L-serine dehydratase family.</text>
</comment>
<evidence type="ECO:0000256" key="5">
    <source>
        <dbReference type="ARBA" id="ARBA00022485"/>
    </source>
</evidence>
<dbReference type="Proteomes" id="UP000295066">
    <property type="component" value="Unassembled WGS sequence"/>
</dbReference>
<evidence type="ECO:0000256" key="9">
    <source>
        <dbReference type="ARBA" id="ARBA00023239"/>
    </source>
</evidence>
<keyword evidence="6 11" id="KW-0479">Metal-binding</keyword>
<keyword evidence="8 11" id="KW-0411">Iron-sulfur</keyword>
<dbReference type="GO" id="GO:0051539">
    <property type="term" value="F:4 iron, 4 sulfur cluster binding"/>
    <property type="evidence" value="ECO:0007669"/>
    <property type="project" value="UniProtKB-UniRule"/>
</dbReference>
<dbReference type="RefSeq" id="WP_133958222.1">
    <property type="nucleotide sequence ID" value="NZ_SORI01000015.1"/>
</dbReference>
<dbReference type="GO" id="GO:0006094">
    <property type="term" value="P:gluconeogenesis"/>
    <property type="evidence" value="ECO:0007669"/>
    <property type="project" value="UniProtKB-KW"/>
</dbReference>
<dbReference type="InterPro" id="IPR004642">
    <property type="entry name" value="Ser_deHydtase_asu"/>
</dbReference>
<evidence type="ECO:0000256" key="10">
    <source>
        <dbReference type="ARBA" id="ARBA00049406"/>
    </source>
</evidence>
<dbReference type="Pfam" id="PF03313">
    <property type="entry name" value="SDH_alpha"/>
    <property type="match status" value="1"/>
</dbReference>
<proteinExistence type="inferred from homology"/>
<dbReference type="NCBIfam" id="TIGR00718">
    <property type="entry name" value="sda_alpha"/>
    <property type="match status" value="1"/>
</dbReference>